<evidence type="ECO:0000256" key="3">
    <source>
        <dbReference type="ARBA" id="ARBA00022801"/>
    </source>
</evidence>
<evidence type="ECO:0000313" key="10">
    <source>
        <dbReference type="Proteomes" id="UP000199581"/>
    </source>
</evidence>
<evidence type="ECO:0000256" key="1">
    <source>
        <dbReference type="ARBA" id="ARBA00007074"/>
    </source>
</evidence>
<sequence>MKKILRSLILGVWTAVFISLLSACAGKPRPEILPDSGPALVETDETPQGPALLSEIVLAVPQRASLAVQVSDQPLMAPAEQVAMHNQALERFFAPWKQVRASLSAKDISWGVRGLGSKQGYAENLQPYPQDRWVHVVALQDLPTYPSLSAPAITVRNTSMRVLPSNRPFFLDPKRPGEGFPFDYFQNTAVWMGTPVFITHVSLDRAWYYVETAFANGWVRSEDVALTDENFCAQYESRAMVALRKDETSLIGQDMFLGQTHIGAIFPLHSRGGQGFMVKVPVRDATGRAKVALAELGYLQASRMPLPLTSRSVADLADAMSGQLYGWGGMFENRDCSSTMRDLFLPFGIWLPRNSSQQAKHGGESLSLEGLDAVAKLHAIRTQGVPFASLIWLPGHIGLYLGTSDRNEPLMLHNLWGVRTALPEGGEGRAVVGRLVISTLRPGEERDDVRRDDFLDKVRGLTLIGAKSSVIGK</sequence>
<feature type="domain" description="NlpC/P60" evidence="5">
    <location>
        <begin position="322"/>
        <end position="403"/>
    </location>
</feature>
<dbReference type="InterPro" id="IPR039439">
    <property type="entry name" value="SH3b1_dom"/>
</dbReference>
<dbReference type="Proteomes" id="UP000199581">
    <property type="component" value="Unassembled WGS sequence"/>
</dbReference>
<evidence type="ECO:0000259" key="8">
    <source>
        <dbReference type="Pfam" id="PF12914"/>
    </source>
</evidence>
<dbReference type="RefSeq" id="WP_092190471.1">
    <property type="nucleotide sequence ID" value="NZ_FOTO01000003.1"/>
</dbReference>
<organism evidence="9 10">
    <name type="scientific">Desulfomicrobium norvegicum (strain DSM 1741 / NCIMB 8310)</name>
    <name type="common">Desulfovibrio baculatus (strain Norway 4)</name>
    <name type="synonym">Desulfovibrio desulfuricans (strain Norway 4)</name>
    <dbReference type="NCBI Taxonomy" id="52561"/>
    <lineage>
        <taxon>Bacteria</taxon>
        <taxon>Pseudomonadati</taxon>
        <taxon>Thermodesulfobacteriota</taxon>
        <taxon>Desulfovibrionia</taxon>
        <taxon>Desulfovibrionales</taxon>
        <taxon>Desulfomicrobiaceae</taxon>
        <taxon>Desulfomicrobium</taxon>
    </lineage>
</organism>
<dbReference type="PROSITE" id="PS51257">
    <property type="entry name" value="PROKAR_LIPOPROTEIN"/>
    <property type="match status" value="1"/>
</dbReference>
<dbReference type="Pfam" id="PF12913">
    <property type="entry name" value="SH3_6"/>
    <property type="match status" value="1"/>
</dbReference>
<dbReference type="InterPro" id="IPR027017">
    <property type="entry name" value="P60_peptidase_YkfC"/>
</dbReference>
<name>A0A8G2C1M8_DESNO</name>
<evidence type="ECO:0000259" key="6">
    <source>
        <dbReference type="Pfam" id="PF12912"/>
    </source>
</evidence>
<keyword evidence="2" id="KW-0645">Protease</keyword>
<keyword evidence="3" id="KW-0378">Hydrolase</keyword>
<dbReference type="InterPro" id="IPR038765">
    <property type="entry name" value="Papain-like_cys_pep_sf"/>
</dbReference>
<feature type="domain" description="NLPC/P60 N-terminal" evidence="6">
    <location>
        <begin position="15"/>
        <end position="145"/>
    </location>
</feature>
<dbReference type="InterPro" id="IPR025606">
    <property type="entry name" value="NLPC/P60_N_dom"/>
</dbReference>
<dbReference type="Gene3D" id="3.90.1720.10">
    <property type="entry name" value="endopeptidase domain like (from Nostoc punctiforme)"/>
    <property type="match status" value="1"/>
</dbReference>
<dbReference type="EMBL" id="FOTO01000003">
    <property type="protein sequence ID" value="SFL52731.1"/>
    <property type="molecule type" value="Genomic_DNA"/>
</dbReference>
<evidence type="ECO:0000256" key="4">
    <source>
        <dbReference type="ARBA" id="ARBA00022807"/>
    </source>
</evidence>
<proteinExistence type="inferred from homology"/>
<dbReference type="InterPro" id="IPR026864">
    <property type="entry name" value="SH3b2-type_SH3"/>
</dbReference>
<dbReference type="Pfam" id="PF12912">
    <property type="entry name" value="N_NLPC_P60"/>
    <property type="match status" value="1"/>
</dbReference>
<evidence type="ECO:0000259" key="5">
    <source>
        <dbReference type="Pfam" id="PF00877"/>
    </source>
</evidence>
<evidence type="ECO:0000313" key="9">
    <source>
        <dbReference type="EMBL" id="SFL52731.1"/>
    </source>
</evidence>
<dbReference type="GO" id="GO:0008234">
    <property type="term" value="F:cysteine-type peptidase activity"/>
    <property type="evidence" value="ECO:0007669"/>
    <property type="project" value="UniProtKB-KW"/>
</dbReference>
<keyword evidence="4" id="KW-0788">Thiol protease</keyword>
<comment type="caution">
    <text evidence="9">The sequence shown here is derived from an EMBL/GenBank/DDBJ whole genome shotgun (WGS) entry which is preliminary data.</text>
</comment>
<gene>
    <name evidence="9" type="ORF">SAMN05421830_103128</name>
</gene>
<comment type="similarity">
    <text evidence="1">Belongs to the peptidase C40 family.</text>
</comment>
<dbReference type="SUPFAM" id="SSF54001">
    <property type="entry name" value="Cysteine proteinases"/>
    <property type="match status" value="1"/>
</dbReference>
<dbReference type="OrthoDB" id="9799970at2"/>
<keyword evidence="10" id="KW-1185">Reference proteome</keyword>
<dbReference type="AlphaFoldDB" id="A0A8G2C1M8"/>
<reference evidence="9 10" key="1">
    <citation type="submission" date="2016-10" db="EMBL/GenBank/DDBJ databases">
        <authorList>
            <person name="Varghese N."/>
            <person name="Submissions S."/>
        </authorList>
    </citation>
    <scope>NUCLEOTIDE SEQUENCE [LARGE SCALE GENOMIC DNA]</scope>
    <source>
        <strain evidence="9 10">DSM 1741</strain>
    </source>
</reference>
<protein>
    <submittedName>
        <fullName evidence="9">NlpC/P60 family protein</fullName>
    </submittedName>
</protein>
<dbReference type="Pfam" id="PF12914">
    <property type="entry name" value="SH3_7"/>
    <property type="match status" value="1"/>
</dbReference>
<evidence type="ECO:0000259" key="7">
    <source>
        <dbReference type="Pfam" id="PF12913"/>
    </source>
</evidence>
<dbReference type="Pfam" id="PF00877">
    <property type="entry name" value="NLPC_P60"/>
    <property type="match status" value="1"/>
</dbReference>
<feature type="domain" description="SH3b2-type SH3" evidence="8">
    <location>
        <begin position="228"/>
        <end position="271"/>
    </location>
</feature>
<evidence type="ECO:0000256" key="2">
    <source>
        <dbReference type="ARBA" id="ARBA00022670"/>
    </source>
</evidence>
<feature type="domain" description="SH3b1" evidence="7">
    <location>
        <begin position="168"/>
        <end position="220"/>
    </location>
</feature>
<dbReference type="PIRSF" id="PIRSF019015">
    <property type="entry name" value="P60_peptidase_YkfC"/>
    <property type="match status" value="1"/>
</dbReference>
<dbReference type="GO" id="GO:0006508">
    <property type="term" value="P:proteolysis"/>
    <property type="evidence" value="ECO:0007669"/>
    <property type="project" value="UniProtKB-KW"/>
</dbReference>
<dbReference type="InterPro" id="IPR000064">
    <property type="entry name" value="NLP_P60_dom"/>
</dbReference>
<accession>A0A8G2C1M8</accession>